<dbReference type="GO" id="GO:0005524">
    <property type="term" value="F:ATP binding"/>
    <property type="evidence" value="ECO:0007669"/>
    <property type="project" value="InterPro"/>
</dbReference>
<dbReference type="PANTHER" id="PTHR44167">
    <property type="entry name" value="OVARIAN-SPECIFIC SERINE/THREONINE-PROTEIN KINASE LOK-RELATED"/>
    <property type="match status" value="1"/>
</dbReference>
<feature type="region of interest" description="Disordered" evidence="1">
    <location>
        <begin position="179"/>
        <end position="202"/>
    </location>
</feature>
<dbReference type="GO" id="GO:0004674">
    <property type="term" value="F:protein serine/threonine kinase activity"/>
    <property type="evidence" value="ECO:0007669"/>
    <property type="project" value="TreeGrafter"/>
</dbReference>
<dbReference type="GO" id="GO:0044773">
    <property type="term" value="P:mitotic DNA damage checkpoint signaling"/>
    <property type="evidence" value="ECO:0007669"/>
    <property type="project" value="TreeGrafter"/>
</dbReference>
<evidence type="ECO:0000256" key="1">
    <source>
        <dbReference type="SAM" id="MobiDB-lite"/>
    </source>
</evidence>
<dbReference type="SMART" id="SM00220">
    <property type="entry name" value="S_TKc"/>
    <property type="match status" value="1"/>
</dbReference>
<dbReference type="EMBL" id="CDPU01000051">
    <property type="protein sequence ID" value="CEO55359.1"/>
    <property type="molecule type" value="Genomic_DNA"/>
</dbReference>
<accession>A0A0B7KE44</accession>
<proteinExistence type="predicted"/>
<organism evidence="3">
    <name type="scientific">Bionectria ochroleuca</name>
    <name type="common">Gliocladium roseum</name>
    <dbReference type="NCBI Taxonomy" id="29856"/>
    <lineage>
        <taxon>Eukaryota</taxon>
        <taxon>Fungi</taxon>
        <taxon>Dikarya</taxon>
        <taxon>Ascomycota</taxon>
        <taxon>Pezizomycotina</taxon>
        <taxon>Sordariomycetes</taxon>
        <taxon>Hypocreomycetidae</taxon>
        <taxon>Hypocreales</taxon>
        <taxon>Bionectriaceae</taxon>
        <taxon>Clonostachys</taxon>
    </lineage>
</organism>
<dbReference type="InterPro" id="IPR000719">
    <property type="entry name" value="Prot_kinase_dom"/>
</dbReference>
<protein>
    <recommendedName>
        <fullName evidence="2">Protein kinase domain-containing protein</fullName>
    </recommendedName>
</protein>
<dbReference type="Pfam" id="PF00069">
    <property type="entry name" value="Pkinase"/>
    <property type="match status" value="1"/>
</dbReference>
<feature type="domain" description="Protein kinase" evidence="2">
    <location>
        <begin position="269"/>
        <end position="550"/>
    </location>
</feature>
<dbReference type="PANTHER" id="PTHR44167:SF24">
    <property type="entry name" value="SERINE_THREONINE-PROTEIN KINASE CHK2"/>
    <property type="match status" value="1"/>
</dbReference>
<dbReference type="SUPFAM" id="SSF48464">
    <property type="entry name" value="ENTH/VHS domain"/>
    <property type="match status" value="1"/>
</dbReference>
<dbReference type="Gene3D" id="1.10.510.10">
    <property type="entry name" value="Transferase(Phosphotransferase) domain 1"/>
    <property type="match status" value="1"/>
</dbReference>
<evidence type="ECO:0000313" key="3">
    <source>
        <dbReference type="EMBL" id="CEO55359.1"/>
    </source>
</evidence>
<dbReference type="GO" id="GO:0005634">
    <property type="term" value="C:nucleus"/>
    <property type="evidence" value="ECO:0007669"/>
    <property type="project" value="TreeGrafter"/>
</dbReference>
<dbReference type="Pfam" id="PF01417">
    <property type="entry name" value="ENTH"/>
    <property type="match status" value="1"/>
</dbReference>
<sequence length="555" mass="62389">MAMASIWYAGKAAFLLGDIVSPLYADEVVLEKKLKKVAEYTHKPHVQVDNLCDVLYSDVLKWRDRPIQAFKSLQVIDYCAHEGSPRFKEWASQLPSSLDTVVEEEEKVEEEGGAQGKDDETSVQFVRIKKYAAELAALLRDEAALNSEQAGSTIWKHRMNRKILRPWGAGDFVNVRDVPDGAAPPPPYAPLDHSAGESSTSPVVDLPETIAGRLSSQDVFLSSRRKTPNLVKDSMLQTTFGDDGRSFYHVSYVAEAGNQQRQVRRESRWTRERRVGSSASSSTWLEKCISGEEGGQLRAVKEIPKRMSSRAADASGFVDYTKQLEAIAKFSQEEHRARFVQSYGWYENEDAILVSMEFHLLGNLRHFMWFKFPEEHVRLITSQILVALDLVHDSGFVYGALEPSNIFVIDTAPRWWVKLGDFGLSKKAAEVESFRTNEKSLLYLPPEERKRQLLPPKAVDPDFAEVEAMREAKRGKMIDVWATGALAFRLLTNQALPEDVDGDSSSDQFPRQMLIDLGASEACIDFLDQLLSAPSDKRLSSSQALALPWIGRARE</sequence>
<dbReference type="AlphaFoldDB" id="A0A0B7KE44"/>
<dbReference type="Gene3D" id="1.25.40.90">
    <property type="match status" value="1"/>
</dbReference>
<dbReference type="InterPro" id="IPR011009">
    <property type="entry name" value="Kinase-like_dom_sf"/>
</dbReference>
<dbReference type="InterPro" id="IPR013809">
    <property type="entry name" value="ENTH"/>
</dbReference>
<reference evidence="3" key="1">
    <citation type="submission" date="2015-01" db="EMBL/GenBank/DDBJ databases">
        <authorList>
            <person name="Durling Mikael"/>
        </authorList>
    </citation>
    <scope>NUCLEOTIDE SEQUENCE</scope>
</reference>
<gene>
    <name evidence="3" type="ORF">BN869_000011417_1</name>
</gene>
<dbReference type="InterPro" id="IPR008942">
    <property type="entry name" value="ENTH_VHS"/>
</dbReference>
<evidence type="ECO:0000259" key="2">
    <source>
        <dbReference type="PROSITE" id="PS50011"/>
    </source>
</evidence>
<dbReference type="PROSITE" id="PS50011">
    <property type="entry name" value="PROTEIN_KINASE_DOM"/>
    <property type="match status" value="1"/>
</dbReference>
<name>A0A0B7KE44_BIOOC</name>
<dbReference type="SUPFAM" id="SSF56112">
    <property type="entry name" value="Protein kinase-like (PK-like)"/>
    <property type="match status" value="1"/>
</dbReference>